<dbReference type="RefSeq" id="WP_074906829.1">
    <property type="nucleotide sequence ID" value="NZ_FOUB01000071.1"/>
</dbReference>
<dbReference type="Pfam" id="PF05135">
    <property type="entry name" value="Phage_connect_1"/>
    <property type="match status" value="1"/>
</dbReference>
<evidence type="ECO:0008006" key="3">
    <source>
        <dbReference type="Google" id="ProtNLM"/>
    </source>
</evidence>
<evidence type="ECO:0000313" key="2">
    <source>
        <dbReference type="Proteomes" id="UP000183287"/>
    </source>
</evidence>
<evidence type="ECO:0000313" key="1">
    <source>
        <dbReference type="EMBL" id="SFM92710.1"/>
    </source>
</evidence>
<dbReference type="InterPro" id="IPR021146">
    <property type="entry name" value="Phage_gp6-like_head-tail"/>
</dbReference>
<dbReference type="InterPro" id="IPR011738">
    <property type="entry name" value="Phage_CHP"/>
</dbReference>
<keyword evidence="2" id="KW-1185">Reference proteome</keyword>
<reference evidence="2" key="1">
    <citation type="submission" date="2016-10" db="EMBL/GenBank/DDBJ databases">
        <authorList>
            <person name="Varghese N."/>
            <person name="Submissions S."/>
        </authorList>
    </citation>
    <scope>NUCLEOTIDE SEQUENCE [LARGE SCALE GENOMIC DNA]</scope>
    <source>
        <strain evidence="2">Nm44</strain>
    </source>
</reference>
<sequence length="190" mass="21248">MLLKLIAAPASEPITLAEAKSNARVTSNTEDTDITSLITVARQECEVELGARVLISQSWQLTLDKFVDKIYIPKLPLISITSIKYDDVNGIEQTIPPSNYVLKNNSDNKFAKIVKTANYDWPIVYDSIENVRIVFVCGYGNAASVPEIIKHWMKLHVAHWINNKEAAIPGQMSRVEFSDGLLDTYRVLGI</sequence>
<dbReference type="OrthoDB" id="6174494at2"/>
<gene>
    <name evidence="1" type="ORF">SAMN05421863_10717</name>
</gene>
<dbReference type="CDD" id="cd08054">
    <property type="entry name" value="gp6"/>
    <property type="match status" value="1"/>
</dbReference>
<protein>
    <recommendedName>
        <fullName evidence="3">Phage gp6-like head-tail connector protein</fullName>
    </recommendedName>
</protein>
<organism evidence="1 2">
    <name type="scientific">Nitrosomonas communis</name>
    <dbReference type="NCBI Taxonomy" id="44574"/>
    <lineage>
        <taxon>Bacteria</taxon>
        <taxon>Pseudomonadati</taxon>
        <taxon>Pseudomonadota</taxon>
        <taxon>Betaproteobacteria</taxon>
        <taxon>Nitrosomonadales</taxon>
        <taxon>Nitrosomonadaceae</taxon>
        <taxon>Nitrosomonas</taxon>
    </lineage>
</organism>
<dbReference type="NCBIfam" id="TIGR02215">
    <property type="entry name" value="phage_chp_gp8"/>
    <property type="match status" value="1"/>
</dbReference>
<dbReference type="Gene3D" id="1.10.3230.30">
    <property type="entry name" value="Phage gp6-like head-tail connector protein"/>
    <property type="match status" value="1"/>
</dbReference>
<proteinExistence type="predicted"/>
<dbReference type="Proteomes" id="UP000183287">
    <property type="component" value="Unassembled WGS sequence"/>
</dbReference>
<name>A0A1I4UVA0_9PROT</name>
<dbReference type="AlphaFoldDB" id="A0A1I4UVA0"/>
<accession>A0A1I4UVA0</accession>
<dbReference type="EMBL" id="FOUB01000071">
    <property type="protein sequence ID" value="SFM92710.1"/>
    <property type="molecule type" value="Genomic_DNA"/>
</dbReference>